<protein>
    <submittedName>
        <fullName evidence="2">Outer membrane lipid asymmetry maintenance protein MlaD</fullName>
    </submittedName>
</protein>
<dbReference type="AlphaFoldDB" id="A0A853HWT3"/>
<evidence type="ECO:0000313" key="3">
    <source>
        <dbReference type="Proteomes" id="UP000569732"/>
    </source>
</evidence>
<dbReference type="PANTHER" id="PTHR33371">
    <property type="entry name" value="INTERMEMBRANE PHOSPHOLIPID TRANSPORT SYSTEM BINDING PROTEIN MLAD-RELATED"/>
    <property type="match status" value="1"/>
</dbReference>
<feature type="domain" description="Mce/MlaD" evidence="1">
    <location>
        <begin position="38"/>
        <end position="116"/>
    </location>
</feature>
<dbReference type="Pfam" id="PF02470">
    <property type="entry name" value="MlaD"/>
    <property type="match status" value="1"/>
</dbReference>
<dbReference type="NCBIfam" id="TIGR04430">
    <property type="entry name" value="OM_asym_MlaD"/>
    <property type="match status" value="1"/>
</dbReference>
<dbReference type="GO" id="GO:0005543">
    <property type="term" value="F:phospholipid binding"/>
    <property type="evidence" value="ECO:0007669"/>
    <property type="project" value="TreeGrafter"/>
</dbReference>
<reference evidence="2 3" key="1">
    <citation type="submission" date="2020-07" db="EMBL/GenBank/DDBJ databases">
        <title>Endozoicomonas sp. nov., isolated from sediment.</title>
        <authorList>
            <person name="Gu T."/>
        </authorList>
    </citation>
    <scope>NUCLEOTIDE SEQUENCE [LARGE SCALE GENOMIC DNA]</scope>
    <source>
        <strain evidence="2 3">SM1973</strain>
    </source>
</reference>
<dbReference type="Proteomes" id="UP000569732">
    <property type="component" value="Unassembled WGS sequence"/>
</dbReference>
<dbReference type="InterPro" id="IPR052336">
    <property type="entry name" value="MlaD_Phospholipid_Transporter"/>
</dbReference>
<gene>
    <name evidence="2" type="primary">mlaD</name>
    <name evidence="2" type="ORF">H0A36_06785</name>
</gene>
<accession>A0A853HWT3</accession>
<name>A0A853HWT3_9GAMM</name>
<comment type="caution">
    <text evidence="2">The sequence shown here is derived from an EMBL/GenBank/DDBJ whole genome shotgun (WGS) entry which is preliminary data.</text>
</comment>
<dbReference type="RefSeq" id="WP_180567739.1">
    <property type="nucleotide sequence ID" value="NZ_JACCKB010000007.1"/>
</dbReference>
<organism evidence="2 3">
    <name type="scientific">Spartinivicinus marinus</name>
    <dbReference type="NCBI Taxonomy" id="2994442"/>
    <lineage>
        <taxon>Bacteria</taxon>
        <taxon>Pseudomonadati</taxon>
        <taxon>Pseudomonadota</taxon>
        <taxon>Gammaproteobacteria</taxon>
        <taxon>Oceanospirillales</taxon>
        <taxon>Zooshikellaceae</taxon>
        <taxon>Spartinivicinus</taxon>
    </lineage>
</organism>
<dbReference type="EMBL" id="JACCKB010000007">
    <property type="protein sequence ID" value="NYZ65713.1"/>
    <property type="molecule type" value="Genomic_DNA"/>
</dbReference>
<evidence type="ECO:0000313" key="2">
    <source>
        <dbReference type="EMBL" id="NYZ65713.1"/>
    </source>
</evidence>
<evidence type="ECO:0000259" key="1">
    <source>
        <dbReference type="Pfam" id="PF02470"/>
    </source>
</evidence>
<dbReference type="InterPro" id="IPR003399">
    <property type="entry name" value="Mce/MlaD"/>
</dbReference>
<dbReference type="PANTHER" id="PTHR33371:SF4">
    <property type="entry name" value="INTERMEMBRANE PHOSPHOLIPID TRANSPORT SYSTEM BINDING PROTEIN MLAD"/>
    <property type="match status" value="1"/>
</dbReference>
<sequence>MRMRTVEISVGAFMLAGIFALVMLALKVSGLSIENNQQTYRVHAFFDNVGGLSLRAKVSMSGVTIGRVVDIKLDKEQYRAKVVMDIHSDVKNIPLDSTASILTAGLLGEQYIGISVGGEEEFLDDGDEFEDTQSALILEDLIGKFLLNTVKQTDSN</sequence>
<dbReference type="GO" id="GO:0005548">
    <property type="term" value="F:phospholipid transporter activity"/>
    <property type="evidence" value="ECO:0007669"/>
    <property type="project" value="TreeGrafter"/>
</dbReference>
<dbReference type="InterPro" id="IPR030970">
    <property type="entry name" value="ABC_MlaD"/>
</dbReference>
<proteinExistence type="predicted"/>
<keyword evidence="3" id="KW-1185">Reference proteome</keyword>